<keyword evidence="3" id="KW-1185">Reference proteome</keyword>
<feature type="transmembrane region" description="Helical" evidence="1">
    <location>
        <begin position="140"/>
        <end position="160"/>
    </location>
</feature>
<gene>
    <name evidence="2" type="ORF">ACFP3U_18930</name>
</gene>
<name>A0ABW0X3M0_9ACTN</name>
<evidence type="ECO:0000313" key="3">
    <source>
        <dbReference type="Proteomes" id="UP001595975"/>
    </source>
</evidence>
<dbReference type="RefSeq" id="WP_380226737.1">
    <property type="nucleotide sequence ID" value="NZ_JBHSOF010000023.1"/>
</dbReference>
<organism evidence="2 3">
    <name type="scientific">Kitasatospora misakiensis</name>
    <dbReference type="NCBI Taxonomy" id="67330"/>
    <lineage>
        <taxon>Bacteria</taxon>
        <taxon>Bacillati</taxon>
        <taxon>Actinomycetota</taxon>
        <taxon>Actinomycetes</taxon>
        <taxon>Kitasatosporales</taxon>
        <taxon>Streptomycetaceae</taxon>
        <taxon>Kitasatospora</taxon>
    </lineage>
</organism>
<dbReference type="Proteomes" id="UP001595975">
    <property type="component" value="Unassembled WGS sequence"/>
</dbReference>
<protein>
    <submittedName>
        <fullName evidence="2">DUF3592 domain-containing protein</fullName>
    </submittedName>
</protein>
<evidence type="ECO:0000313" key="2">
    <source>
        <dbReference type="EMBL" id="MFC5665046.1"/>
    </source>
</evidence>
<sequence length="161" mass="16379">MILALFGGALLLWCAAEAGLRHRVRRRGLPAVATVVAESDPHGELDSAPLLSFTARPAPARPVLAGPPAAGPPAGDRPGAALAVEACELVLTRPRGHTPLRRPARLVPGGSVRIAYDPRRPGLAVLVAEEAGPRAVVADLLWTALGLGCLAAGAVLLLAAA</sequence>
<dbReference type="EMBL" id="JBHSOF010000023">
    <property type="protein sequence ID" value="MFC5665046.1"/>
    <property type="molecule type" value="Genomic_DNA"/>
</dbReference>
<reference evidence="3" key="1">
    <citation type="journal article" date="2019" name="Int. J. Syst. Evol. Microbiol.">
        <title>The Global Catalogue of Microorganisms (GCM) 10K type strain sequencing project: providing services to taxonomists for standard genome sequencing and annotation.</title>
        <authorList>
            <consortium name="The Broad Institute Genomics Platform"/>
            <consortium name="The Broad Institute Genome Sequencing Center for Infectious Disease"/>
            <person name="Wu L."/>
            <person name="Ma J."/>
        </authorList>
    </citation>
    <scope>NUCLEOTIDE SEQUENCE [LARGE SCALE GENOMIC DNA]</scope>
    <source>
        <strain evidence="3">CGMCC 4.1437</strain>
    </source>
</reference>
<keyword evidence="1" id="KW-0812">Transmembrane</keyword>
<comment type="caution">
    <text evidence="2">The sequence shown here is derived from an EMBL/GenBank/DDBJ whole genome shotgun (WGS) entry which is preliminary data.</text>
</comment>
<proteinExistence type="predicted"/>
<keyword evidence="1" id="KW-0472">Membrane</keyword>
<accession>A0ABW0X3M0</accession>
<keyword evidence="1" id="KW-1133">Transmembrane helix</keyword>
<evidence type="ECO:0000256" key="1">
    <source>
        <dbReference type="SAM" id="Phobius"/>
    </source>
</evidence>